<evidence type="ECO:0000259" key="1">
    <source>
        <dbReference type="Pfam" id="PF13175"/>
    </source>
</evidence>
<organism evidence="2 3">
    <name type="scientific">Thermoproteota archaeon</name>
    <dbReference type="NCBI Taxonomy" id="2056631"/>
    <lineage>
        <taxon>Archaea</taxon>
        <taxon>Thermoproteota</taxon>
    </lineage>
</organism>
<gene>
    <name evidence="2" type="ORF">DRJ31_06880</name>
</gene>
<proteinExistence type="predicted"/>
<keyword evidence="2" id="KW-0067">ATP-binding</keyword>
<comment type="caution">
    <text evidence="2">The sequence shown here is derived from an EMBL/GenBank/DDBJ whole genome shotgun (WGS) entry which is preliminary data.</text>
</comment>
<dbReference type="Proteomes" id="UP000278475">
    <property type="component" value="Unassembled WGS sequence"/>
</dbReference>
<dbReference type="PANTHER" id="PTHR43581:SF4">
    <property type="entry name" value="ATP_GTP PHOSPHATASE"/>
    <property type="match status" value="1"/>
</dbReference>
<protein>
    <submittedName>
        <fullName evidence="2">ATP-binding protein</fullName>
    </submittedName>
</protein>
<dbReference type="Gene3D" id="3.40.50.300">
    <property type="entry name" value="P-loop containing nucleotide triphosphate hydrolases"/>
    <property type="match status" value="1"/>
</dbReference>
<dbReference type="EMBL" id="QMQV01000066">
    <property type="protein sequence ID" value="RLE48601.1"/>
    <property type="molecule type" value="Genomic_DNA"/>
</dbReference>
<dbReference type="InterPro" id="IPR051396">
    <property type="entry name" value="Bact_Antivir_Def_Nuclease"/>
</dbReference>
<dbReference type="InterPro" id="IPR027417">
    <property type="entry name" value="P-loop_NTPase"/>
</dbReference>
<dbReference type="InterPro" id="IPR041685">
    <property type="entry name" value="AAA_GajA/Old/RecF-like"/>
</dbReference>
<dbReference type="Pfam" id="PF13175">
    <property type="entry name" value="AAA_15"/>
    <property type="match status" value="1"/>
</dbReference>
<dbReference type="AlphaFoldDB" id="A0A497ENS4"/>
<name>A0A497ENS4_9CREN</name>
<accession>A0A497ENS4</accession>
<reference evidence="2 3" key="1">
    <citation type="submission" date="2018-06" db="EMBL/GenBank/DDBJ databases">
        <title>Extensive metabolic versatility and redundancy in microbially diverse, dynamic hydrothermal sediments.</title>
        <authorList>
            <person name="Dombrowski N."/>
            <person name="Teske A."/>
            <person name="Baker B.J."/>
        </authorList>
    </citation>
    <scope>NUCLEOTIDE SEQUENCE [LARGE SCALE GENOMIC DNA]</scope>
    <source>
        <strain evidence="2">B66_G16</strain>
    </source>
</reference>
<evidence type="ECO:0000313" key="2">
    <source>
        <dbReference type="EMBL" id="RLE48601.1"/>
    </source>
</evidence>
<dbReference type="PANTHER" id="PTHR43581">
    <property type="entry name" value="ATP/GTP PHOSPHATASE"/>
    <property type="match status" value="1"/>
</dbReference>
<feature type="domain" description="Endonuclease GajA/Old nuclease/RecF-like AAA" evidence="1">
    <location>
        <begin position="2"/>
        <end position="98"/>
    </location>
</feature>
<evidence type="ECO:0000313" key="3">
    <source>
        <dbReference type="Proteomes" id="UP000278475"/>
    </source>
</evidence>
<sequence length="379" mass="44025">MQITINNFKSIENVTLRLRPLTILLGPPASGKSNILDAMAFIGYFNKLRLLREEYNNNAQDLEPLALIARFDEHMHIFRQYDLSRDIVISVDHERIREKVRVFFEQGKLRITVNDAEIPWDLRALYQDVALNVREKLISTSADAGLIEARLYGYDRYGLAISAYVSPYVTYGHSFHHYLRGIFVRSTPVHIMSELGWNVTKVIRSSPDVVNRLNRVLREYLSEEVELRVLREGNVVIFDYGYEVSPSAISDSVLRSLYYLMALRSTINYVKVHGLENKFILMLEEPEAHVFPFLLDPLIDYALEAIKCSYVIMTTHNPLFVSRIWDRASDIKTYYVYRNSEGTTCAMELDVDKLAKELKTIEEILYMMPNEVIQQYLIT</sequence>
<dbReference type="GO" id="GO:0005524">
    <property type="term" value="F:ATP binding"/>
    <property type="evidence" value="ECO:0007669"/>
    <property type="project" value="UniProtKB-KW"/>
</dbReference>
<dbReference type="SUPFAM" id="SSF52540">
    <property type="entry name" value="P-loop containing nucleoside triphosphate hydrolases"/>
    <property type="match status" value="1"/>
</dbReference>
<keyword evidence="2" id="KW-0547">Nucleotide-binding</keyword>